<dbReference type="NCBIfam" id="TIGR00079">
    <property type="entry name" value="pept_deformyl"/>
    <property type="match status" value="1"/>
</dbReference>
<evidence type="ECO:0000313" key="9">
    <source>
        <dbReference type="Proteomes" id="UP000318542"/>
    </source>
</evidence>
<name>A0A554X416_9BURK</name>
<keyword evidence="5 6" id="KW-0408">Iron</keyword>
<feature type="binding site" evidence="6">
    <location>
        <position position="142"/>
    </location>
    <ligand>
        <name>Fe cation</name>
        <dbReference type="ChEBI" id="CHEBI:24875"/>
    </ligand>
</feature>
<keyword evidence="9" id="KW-1185">Reference proteome</keyword>
<feature type="active site" evidence="6">
    <location>
        <position position="139"/>
    </location>
</feature>
<dbReference type="PANTHER" id="PTHR10458">
    <property type="entry name" value="PEPTIDE DEFORMYLASE"/>
    <property type="match status" value="1"/>
</dbReference>
<evidence type="ECO:0000256" key="5">
    <source>
        <dbReference type="ARBA" id="ARBA00023004"/>
    </source>
</evidence>
<dbReference type="PRINTS" id="PR01576">
    <property type="entry name" value="PDEFORMYLASE"/>
</dbReference>
<evidence type="ECO:0000256" key="7">
    <source>
        <dbReference type="SAM" id="MobiDB-lite"/>
    </source>
</evidence>
<evidence type="ECO:0000256" key="4">
    <source>
        <dbReference type="ARBA" id="ARBA00022917"/>
    </source>
</evidence>
<dbReference type="Gene3D" id="3.90.45.10">
    <property type="entry name" value="Peptide deformylase"/>
    <property type="match status" value="1"/>
</dbReference>
<dbReference type="RefSeq" id="WP_143901427.1">
    <property type="nucleotide sequence ID" value="NZ_VJOL01000012.1"/>
</dbReference>
<dbReference type="Pfam" id="PF01327">
    <property type="entry name" value="Pep_deformylase"/>
    <property type="match status" value="1"/>
</dbReference>
<dbReference type="GO" id="GO:0046872">
    <property type="term" value="F:metal ion binding"/>
    <property type="evidence" value="ECO:0007669"/>
    <property type="project" value="UniProtKB-KW"/>
</dbReference>
<accession>A0A554X416</accession>
<comment type="catalytic activity">
    <reaction evidence="6">
        <text>N-terminal N-formyl-L-methionyl-[peptide] + H2O = N-terminal L-methionyl-[peptide] + formate</text>
        <dbReference type="Rhea" id="RHEA:24420"/>
        <dbReference type="Rhea" id="RHEA-COMP:10639"/>
        <dbReference type="Rhea" id="RHEA-COMP:10640"/>
        <dbReference type="ChEBI" id="CHEBI:15377"/>
        <dbReference type="ChEBI" id="CHEBI:15740"/>
        <dbReference type="ChEBI" id="CHEBI:49298"/>
        <dbReference type="ChEBI" id="CHEBI:64731"/>
        <dbReference type="EC" id="3.5.1.88"/>
    </reaction>
</comment>
<dbReference type="PIRSF" id="PIRSF004749">
    <property type="entry name" value="Pep_def"/>
    <property type="match status" value="1"/>
</dbReference>
<dbReference type="PANTHER" id="PTHR10458:SF22">
    <property type="entry name" value="PEPTIDE DEFORMYLASE"/>
    <property type="match status" value="1"/>
</dbReference>
<evidence type="ECO:0000256" key="2">
    <source>
        <dbReference type="ARBA" id="ARBA00022723"/>
    </source>
</evidence>
<comment type="function">
    <text evidence="6">Removes the formyl group from the N-terminal Met of newly synthesized proteins. Requires at least a dipeptide for an efficient rate of reaction. N-terminal L-methionine is a prerequisite for activity but the enzyme has broad specificity at other positions.</text>
</comment>
<dbReference type="NCBIfam" id="NF001159">
    <property type="entry name" value="PRK00150.1-3"/>
    <property type="match status" value="1"/>
</dbReference>
<organism evidence="8 9">
    <name type="scientific">Tepidimonas thermarum</name>
    <dbReference type="NCBI Taxonomy" id="335431"/>
    <lineage>
        <taxon>Bacteria</taxon>
        <taxon>Pseudomonadati</taxon>
        <taxon>Pseudomonadota</taxon>
        <taxon>Betaproteobacteria</taxon>
        <taxon>Burkholderiales</taxon>
        <taxon>Tepidimonas</taxon>
    </lineage>
</organism>
<sequence>MNASTDTLPILRYPDPRLHTVARPVAAVDERVRAIIPRMLATMYAANGIGLAATQVDIHERIIVIDVSDSRDQPLVLINPELEWASDEKRRGEEGCLSVPGIYDGVERSVAVRVRALDEHGVSRVIEAEGLLAVCIQHEMDHLMGKVFVEYLSPLKRERIKTKLLKAEREAARAGAHEGRPRPRRAAAEARL</sequence>
<keyword evidence="3 6" id="KW-0378">Hydrolase</keyword>
<dbReference type="HAMAP" id="MF_00163">
    <property type="entry name" value="Pep_deformylase"/>
    <property type="match status" value="1"/>
</dbReference>
<evidence type="ECO:0000256" key="1">
    <source>
        <dbReference type="ARBA" id="ARBA00010759"/>
    </source>
</evidence>
<keyword evidence="4 6" id="KW-0648">Protein biosynthesis</keyword>
<dbReference type="CDD" id="cd00487">
    <property type="entry name" value="Pep_deformylase"/>
    <property type="match status" value="1"/>
</dbReference>
<dbReference type="SUPFAM" id="SSF56420">
    <property type="entry name" value="Peptide deformylase"/>
    <property type="match status" value="1"/>
</dbReference>
<feature type="binding site" evidence="6">
    <location>
        <position position="96"/>
    </location>
    <ligand>
        <name>Fe cation</name>
        <dbReference type="ChEBI" id="CHEBI:24875"/>
    </ligand>
</feature>
<dbReference type="InterPro" id="IPR023635">
    <property type="entry name" value="Peptide_deformylase"/>
</dbReference>
<evidence type="ECO:0000256" key="6">
    <source>
        <dbReference type="HAMAP-Rule" id="MF_00163"/>
    </source>
</evidence>
<gene>
    <name evidence="8" type="primary">def1</name>
    <name evidence="6" type="synonym">def</name>
    <name evidence="8" type="ORF">Tther_00945</name>
</gene>
<dbReference type="Proteomes" id="UP000318542">
    <property type="component" value="Unassembled WGS sequence"/>
</dbReference>
<dbReference type="OrthoDB" id="9804313at2"/>
<comment type="cofactor">
    <cofactor evidence="6">
        <name>Fe(2+)</name>
        <dbReference type="ChEBI" id="CHEBI:29033"/>
    </cofactor>
    <text evidence="6">Binds 1 Fe(2+) ion.</text>
</comment>
<dbReference type="AlphaFoldDB" id="A0A554X416"/>
<comment type="similarity">
    <text evidence="1 6">Belongs to the polypeptide deformylase family.</text>
</comment>
<reference evidence="8 9" key="1">
    <citation type="submission" date="2019-07" db="EMBL/GenBank/DDBJ databases">
        <title>Tepidimonas thermarum AA-1 draft genome.</title>
        <authorList>
            <person name="Da Costa M.S."/>
            <person name="Froufe H.J.C."/>
            <person name="Egas C."/>
            <person name="Albuquerque L."/>
        </authorList>
    </citation>
    <scope>NUCLEOTIDE SEQUENCE [LARGE SCALE GENOMIC DNA]</scope>
    <source>
        <strain evidence="8 9">AA-1</strain>
    </source>
</reference>
<dbReference type="EC" id="3.5.1.88" evidence="6"/>
<comment type="caution">
    <text evidence="8">The sequence shown here is derived from an EMBL/GenBank/DDBJ whole genome shotgun (WGS) entry which is preliminary data.</text>
</comment>
<feature type="binding site" evidence="6">
    <location>
        <position position="138"/>
    </location>
    <ligand>
        <name>Fe cation</name>
        <dbReference type="ChEBI" id="CHEBI:24875"/>
    </ligand>
</feature>
<protein>
    <recommendedName>
        <fullName evidence="6">Peptide deformylase</fullName>
        <shortName evidence="6">PDF</shortName>
        <ecNumber evidence="6">3.5.1.88</ecNumber>
    </recommendedName>
    <alternativeName>
        <fullName evidence="6">Polypeptide deformylase</fullName>
    </alternativeName>
</protein>
<proteinExistence type="inferred from homology"/>
<keyword evidence="2 6" id="KW-0479">Metal-binding</keyword>
<dbReference type="FunFam" id="3.90.45.10:FF:000001">
    <property type="entry name" value="Peptide deformylase"/>
    <property type="match status" value="1"/>
</dbReference>
<dbReference type="EMBL" id="VJOL01000012">
    <property type="protein sequence ID" value="TSE30548.1"/>
    <property type="molecule type" value="Genomic_DNA"/>
</dbReference>
<feature type="region of interest" description="Disordered" evidence="7">
    <location>
        <begin position="171"/>
        <end position="192"/>
    </location>
</feature>
<dbReference type="InterPro" id="IPR036821">
    <property type="entry name" value="Peptide_deformylase_sf"/>
</dbReference>
<evidence type="ECO:0000313" key="8">
    <source>
        <dbReference type="EMBL" id="TSE30548.1"/>
    </source>
</evidence>
<dbReference type="GO" id="GO:0006412">
    <property type="term" value="P:translation"/>
    <property type="evidence" value="ECO:0007669"/>
    <property type="project" value="UniProtKB-UniRule"/>
</dbReference>
<evidence type="ECO:0000256" key="3">
    <source>
        <dbReference type="ARBA" id="ARBA00022801"/>
    </source>
</evidence>
<dbReference type="GO" id="GO:0042586">
    <property type="term" value="F:peptide deformylase activity"/>
    <property type="evidence" value="ECO:0007669"/>
    <property type="project" value="UniProtKB-UniRule"/>
</dbReference>